<evidence type="ECO:0000313" key="3">
    <source>
        <dbReference type="EMBL" id="KAH8038469.1"/>
    </source>
</evidence>
<proteinExistence type="predicted"/>
<keyword evidence="2" id="KW-0326">Glycosidase</keyword>
<keyword evidence="4" id="KW-1185">Reference proteome</keyword>
<dbReference type="AlphaFoldDB" id="A0A9J6EWF4"/>
<dbReference type="Gene3D" id="3.20.20.80">
    <property type="entry name" value="Glycosidases"/>
    <property type="match status" value="1"/>
</dbReference>
<dbReference type="InterPro" id="IPR050985">
    <property type="entry name" value="Alpha-glycosidase_related"/>
</dbReference>
<evidence type="ECO:0000256" key="2">
    <source>
        <dbReference type="ARBA" id="ARBA00023295"/>
    </source>
</evidence>
<comment type="caution">
    <text evidence="3">The sequence shown here is derived from an EMBL/GenBank/DDBJ whole genome shotgun (WGS) entry which is preliminary data.</text>
</comment>
<sequence>MAKGDGHRHFLDATSKLLPAAALSSARRAVQDLSLWLHSHLPGLHCRVLTLGLLGHRVVSPGCVGGDLVAPGTKPERELYFRWWQLAVFLPVLQFSVLPSDYNDDFELTKVNIF</sequence>
<dbReference type="EMBL" id="JABSTU010000001">
    <property type="protein sequence ID" value="KAH8038469.1"/>
    <property type="molecule type" value="Genomic_DNA"/>
</dbReference>
<gene>
    <name evidence="3" type="ORF">HPB51_001642</name>
</gene>
<evidence type="ECO:0000256" key="1">
    <source>
        <dbReference type="ARBA" id="ARBA00022801"/>
    </source>
</evidence>
<reference evidence="3" key="2">
    <citation type="submission" date="2021-09" db="EMBL/GenBank/DDBJ databases">
        <authorList>
            <person name="Jia N."/>
            <person name="Wang J."/>
            <person name="Shi W."/>
            <person name="Du L."/>
            <person name="Sun Y."/>
            <person name="Zhan W."/>
            <person name="Jiang J."/>
            <person name="Wang Q."/>
            <person name="Zhang B."/>
            <person name="Ji P."/>
            <person name="Sakyi L.B."/>
            <person name="Cui X."/>
            <person name="Yuan T."/>
            <person name="Jiang B."/>
            <person name="Yang W."/>
            <person name="Lam T.T.-Y."/>
            <person name="Chang Q."/>
            <person name="Ding S."/>
            <person name="Wang X."/>
            <person name="Zhu J."/>
            <person name="Ruan X."/>
            <person name="Zhao L."/>
            <person name="Wei J."/>
            <person name="Que T."/>
            <person name="Du C."/>
            <person name="Cheng J."/>
            <person name="Dai P."/>
            <person name="Han X."/>
            <person name="Huang E."/>
            <person name="Gao Y."/>
            <person name="Liu J."/>
            <person name="Shao H."/>
            <person name="Ye R."/>
            <person name="Li L."/>
            <person name="Wei W."/>
            <person name="Wang X."/>
            <person name="Wang C."/>
            <person name="Huo Q."/>
            <person name="Li W."/>
            <person name="Guo W."/>
            <person name="Chen H."/>
            <person name="Chen S."/>
            <person name="Zhou L."/>
            <person name="Zhou L."/>
            <person name="Ni X."/>
            <person name="Tian J."/>
            <person name="Zhou Y."/>
            <person name="Sheng Y."/>
            <person name="Liu T."/>
            <person name="Pan Y."/>
            <person name="Xia L."/>
            <person name="Li J."/>
            <person name="Zhao F."/>
            <person name="Cao W."/>
        </authorList>
    </citation>
    <scope>NUCLEOTIDE SEQUENCE</scope>
    <source>
        <strain evidence="3">Rmic-2018</strain>
        <tissue evidence="3">Larvae</tissue>
    </source>
</reference>
<dbReference type="PANTHER" id="PTHR43053:SF4">
    <property type="entry name" value="MYOGENESIS-REGULATING GLYCOSIDASE"/>
    <property type="match status" value="1"/>
</dbReference>
<keyword evidence="1" id="KW-0378">Hydrolase</keyword>
<evidence type="ECO:0000313" key="4">
    <source>
        <dbReference type="Proteomes" id="UP000821866"/>
    </source>
</evidence>
<dbReference type="Proteomes" id="UP000821866">
    <property type="component" value="Chromosome 1"/>
</dbReference>
<name>A0A9J6EWF4_RHIMP</name>
<dbReference type="PANTHER" id="PTHR43053">
    <property type="entry name" value="GLYCOSIDASE FAMILY 31"/>
    <property type="match status" value="1"/>
</dbReference>
<protein>
    <submittedName>
        <fullName evidence="3">Uncharacterized protein</fullName>
    </submittedName>
</protein>
<accession>A0A9J6EWF4</accession>
<dbReference type="GO" id="GO:0016798">
    <property type="term" value="F:hydrolase activity, acting on glycosyl bonds"/>
    <property type="evidence" value="ECO:0007669"/>
    <property type="project" value="UniProtKB-KW"/>
</dbReference>
<organism evidence="3 4">
    <name type="scientific">Rhipicephalus microplus</name>
    <name type="common">Cattle tick</name>
    <name type="synonym">Boophilus microplus</name>
    <dbReference type="NCBI Taxonomy" id="6941"/>
    <lineage>
        <taxon>Eukaryota</taxon>
        <taxon>Metazoa</taxon>
        <taxon>Ecdysozoa</taxon>
        <taxon>Arthropoda</taxon>
        <taxon>Chelicerata</taxon>
        <taxon>Arachnida</taxon>
        <taxon>Acari</taxon>
        <taxon>Parasitiformes</taxon>
        <taxon>Ixodida</taxon>
        <taxon>Ixodoidea</taxon>
        <taxon>Ixodidae</taxon>
        <taxon>Rhipicephalinae</taxon>
        <taxon>Rhipicephalus</taxon>
        <taxon>Boophilus</taxon>
    </lineage>
</organism>
<reference evidence="3" key="1">
    <citation type="journal article" date="2020" name="Cell">
        <title>Large-Scale Comparative Analyses of Tick Genomes Elucidate Their Genetic Diversity and Vector Capacities.</title>
        <authorList>
            <consortium name="Tick Genome and Microbiome Consortium (TIGMIC)"/>
            <person name="Jia N."/>
            <person name="Wang J."/>
            <person name="Shi W."/>
            <person name="Du L."/>
            <person name="Sun Y."/>
            <person name="Zhan W."/>
            <person name="Jiang J.F."/>
            <person name="Wang Q."/>
            <person name="Zhang B."/>
            <person name="Ji P."/>
            <person name="Bell-Sakyi L."/>
            <person name="Cui X.M."/>
            <person name="Yuan T.T."/>
            <person name="Jiang B.G."/>
            <person name="Yang W.F."/>
            <person name="Lam T.T."/>
            <person name="Chang Q.C."/>
            <person name="Ding S.J."/>
            <person name="Wang X.J."/>
            <person name="Zhu J.G."/>
            <person name="Ruan X.D."/>
            <person name="Zhao L."/>
            <person name="Wei J.T."/>
            <person name="Ye R.Z."/>
            <person name="Que T.C."/>
            <person name="Du C.H."/>
            <person name="Zhou Y.H."/>
            <person name="Cheng J.X."/>
            <person name="Dai P.F."/>
            <person name="Guo W.B."/>
            <person name="Han X.H."/>
            <person name="Huang E.J."/>
            <person name="Li L.F."/>
            <person name="Wei W."/>
            <person name="Gao Y.C."/>
            <person name="Liu J.Z."/>
            <person name="Shao H.Z."/>
            <person name="Wang X."/>
            <person name="Wang C.C."/>
            <person name="Yang T.C."/>
            <person name="Huo Q.B."/>
            <person name="Li W."/>
            <person name="Chen H.Y."/>
            <person name="Chen S.E."/>
            <person name="Zhou L.G."/>
            <person name="Ni X.B."/>
            <person name="Tian J.H."/>
            <person name="Sheng Y."/>
            <person name="Liu T."/>
            <person name="Pan Y.S."/>
            <person name="Xia L.Y."/>
            <person name="Li J."/>
            <person name="Zhao F."/>
            <person name="Cao W.C."/>
        </authorList>
    </citation>
    <scope>NUCLEOTIDE SEQUENCE</scope>
    <source>
        <strain evidence="3">Rmic-2018</strain>
    </source>
</reference>
<dbReference type="VEuPathDB" id="VectorBase:LOC119159472"/>